<dbReference type="Proteomes" id="UP000218690">
    <property type="component" value="Unassembled WGS sequence"/>
</dbReference>
<gene>
    <name evidence="2" type="ORF">COM45_06855</name>
</gene>
<evidence type="ECO:0000256" key="1">
    <source>
        <dbReference type="SAM" id="Phobius"/>
    </source>
</evidence>
<dbReference type="Pfam" id="PF12730">
    <property type="entry name" value="ABC2_membrane_4"/>
    <property type="match status" value="1"/>
</dbReference>
<keyword evidence="1" id="KW-1133">Transmembrane helix</keyword>
<feature type="transmembrane region" description="Helical" evidence="1">
    <location>
        <begin position="105"/>
        <end position="129"/>
    </location>
</feature>
<reference evidence="2 3" key="1">
    <citation type="submission" date="2017-09" db="EMBL/GenBank/DDBJ databases">
        <title>Draft Genome Sequence of Corynebacterium accolens AH4003.</title>
        <authorList>
            <person name="Chen Y."/>
            <person name="Oosthuysen W.F."/>
            <person name="Kelley S."/>
            <person name="Horswill A."/>
        </authorList>
    </citation>
    <scope>NUCLEOTIDE SEQUENCE [LARGE SCALE GENOMIC DNA]</scope>
    <source>
        <strain evidence="2 3">AH4003</strain>
    </source>
</reference>
<feature type="transmembrane region" description="Helical" evidence="1">
    <location>
        <begin position="170"/>
        <end position="202"/>
    </location>
</feature>
<organism evidence="2 3">
    <name type="scientific">Corynebacterium accolens</name>
    <dbReference type="NCBI Taxonomy" id="38284"/>
    <lineage>
        <taxon>Bacteria</taxon>
        <taxon>Bacillati</taxon>
        <taxon>Actinomycetota</taxon>
        <taxon>Actinomycetes</taxon>
        <taxon>Mycobacteriales</taxon>
        <taxon>Corynebacteriaceae</taxon>
        <taxon>Corynebacterium</taxon>
    </lineage>
</organism>
<evidence type="ECO:0000313" key="2">
    <source>
        <dbReference type="EMBL" id="PCC82873.1"/>
    </source>
</evidence>
<feature type="transmembrane region" description="Helical" evidence="1">
    <location>
        <begin position="222"/>
        <end position="243"/>
    </location>
</feature>
<feature type="transmembrane region" description="Helical" evidence="1">
    <location>
        <begin position="141"/>
        <end position="161"/>
    </location>
</feature>
<accession>A0A2A4AIZ2</accession>
<keyword evidence="1" id="KW-0472">Membrane</keyword>
<name>A0A2A4AIZ2_9CORY</name>
<proteinExistence type="predicted"/>
<protein>
    <submittedName>
        <fullName evidence="2">ABC transporter permease</fullName>
    </submittedName>
</protein>
<sequence length="248" mass="26803">MMLQNEYAKMRHTRMLPLALAVTLAIVAFSSMNLVSEHAAEQFQQDPHSQWGGHLLGYIMVTAFLTPVQVALLASRAADVEHLHGGWRLNSIAGYRRGGLLRAKFAALALVLAAVKVVELLAVLTTPFLFGAQSIDSPGTWVLTAAGLYGTSCALMAIFLWQAARVESQLVVLSTGVVGGFLGVAGMLSPTAVTLINPFGYYAILSPFTFRPEGLVSIEPLWIPWALFIAVVTVIFTVLCRTLDSQEE</sequence>
<keyword evidence="1" id="KW-0812">Transmembrane</keyword>
<feature type="transmembrane region" description="Helical" evidence="1">
    <location>
        <begin position="55"/>
        <end position="74"/>
    </location>
</feature>
<evidence type="ECO:0000313" key="3">
    <source>
        <dbReference type="Proteomes" id="UP000218690"/>
    </source>
</evidence>
<comment type="caution">
    <text evidence="2">The sequence shown here is derived from an EMBL/GenBank/DDBJ whole genome shotgun (WGS) entry which is preliminary data.</text>
</comment>
<dbReference type="EMBL" id="NWBP01000022">
    <property type="protein sequence ID" value="PCC82873.1"/>
    <property type="molecule type" value="Genomic_DNA"/>
</dbReference>
<dbReference type="AlphaFoldDB" id="A0A2A4AIZ2"/>